<dbReference type="EMBL" id="CP007142">
    <property type="protein sequence ID" value="AJQ95577.1"/>
    <property type="molecule type" value="Genomic_DNA"/>
</dbReference>
<accession>A0A0C5VLI6</accession>
<evidence type="ECO:0000313" key="1">
    <source>
        <dbReference type="EMBL" id="AJQ95577.1"/>
    </source>
</evidence>
<proteinExistence type="predicted"/>
<dbReference type="Proteomes" id="UP000032266">
    <property type="component" value="Chromosome"/>
</dbReference>
<dbReference type="AlphaFoldDB" id="A0A0C5VLI6"/>
<reference evidence="1 2" key="1">
    <citation type="submission" date="2014-01" db="EMBL/GenBank/DDBJ databases">
        <title>Full genme sequencing of cellulolytic bacterium Gynuella sunshinyii YC6258T gen. nov., sp. nov.</title>
        <authorList>
            <person name="Khan H."/>
            <person name="Chung E.J."/>
            <person name="Chung Y.R."/>
        </authorList>
    </citation>
    <scope>NUCLEOTIDE SEQUENCE [LARGE SCALE GENOMIC DNA]</scope>
    <source>
        <strain evidence="1 2">YC6258</strain>
    </source>
</reference>
<evidence type="ECO:0000313" key="2">
    <source>
        <dbReference type="Proteomes" id="UP000032266"/>
    </source>
</evidence>
<keyword evidence="2" id="KW-1185">Reference proteome</keyword>
<sequence>MWVSVPGVGGLALVSGILIRKQDKYAPDLNLFCRRFVGATER</sequence>
<organism evidence="1 2">
    <name type="scientific">Gynuella sunshinyii YC6258</name>
    <dbReference type="NCBI Taxonomy" id="1445510"/>
    <lineage>
        <taxon>Bacteria</taxon>
        <taxon>Pseudomonadati</taxon>
        <taxon>Pseudomonadota</taxon>
        <taxon>Gammaproteobacteria</taxon>
        <taxon>Oceanospirillales</taxon>
        <taxon>Saccharospirillaceae</taxon>
        <taxon>Gynuella</taxon>
    </lineage>
</organism>
<name>A0A0C5VLI6_9GAMM</name>
<protein>
    <submittedName>
        <fullName evidence="1">Uncharacterized protein</fullName>
    </submittedName>
</protein>
<gene>
    <name evidence="1" type="ORF">YC6258_03541</name>
</gene>
<dbReference type="HOGENOM" id="CLU_3252282_0_0_6"/>
<dbReference type="KEGG" id="gsn:YC6258_03541"/>